<dbReference type="InterPro" id="IPR036028">
    <property type="entry name" value="SH3-like_dom_sf"/>
</dbReference>
<feature type="region of interest" description="Disordered" evidence="3">
    <location>
        <begin position="146"/>
        <end position="210"/>
    </location>
</feature>
<feature type="compositionally biased region" description="Low complexity" evidence="3">
    <location>
        <begin position="189"/>
        <end position="203"/>
    </location>
</feature>
<dbReference type="InParanoid" id="I2GY05"/>
<dbReference type="RefSeq" id="XP_004178526.1">
    <property type="nucleotide sequence ID" value="XM_004178478.1"/>
</dbReference>
<dbReference type="InterPro" id="IPR001452">
    <property type="entry name" value="SH3_domain"/>
</dbReference>
<feature type="region of interest" description="Disordered" evidence="3">
    <location>
        <begin position="478"/>
        <end position="512"/>
    </location>
</feature>
<dbReference type="InterPro" id="IPR053039">
    <property type="entry name" value="Polarity_Bud-Selection_Reg"/>
</dbReference>
<dbReference type="GO" id="GO:0051286">
    <property type="term" value="C:cell tip"/>
    <property type="evidence" value="ECO:0007669"/>
    <property type="project" value="TreeGrafter"/>
</dbReference>
<dbReference type="FunCoup" id="I2GY05">
    <property type="interactions" value="389"/>
</dbReference>
<dbReference type="SUPFAM" id="SSF50044">
    <property type="entry name" value="SH3-domain"/>
    <property type="match status" value="1"/>
</dbReference>
<protein>
    <recommendedName>
        <fullName evidence="4">SH3 domain-containing protein</fullName>
    </recommendedName>
</protein>
<dbReference type="GeneID" id="14494237"/>
<dbReference type="OrthoDB" id="196165at2759"/>
<proteinExistence type="predicted"/>
<reference evidence="5 6" key="1">
    <citation type="journal article" date="2011" name="Proc. Natl. Acad. Sci. U.S.A.">
        <title>Evolutionary erosion of yeast sex chromosomes by mating-type switching accidents.</title>
        <authorList>
            <person name="Gordon J.L."/>
            <person name="Armisen D."/>
            <person name="Proux-Wera E."/>
            <person name="Oheigeartaigh S.S."/>
            <person name="Byrne K.P."/>
            <person name="Wolfe K.H."/>
        </authorList>
    </citation>
    <scope>NUCLEOTIDE SEQUENCE [LARGE SCALE GENOMIC DNA]</scope>
    <source>
        <strain evidence="6">ATCC 34711 / CBS 6284 / DSM 70876 / NBRC 10599 / NRRL Y-10934 / UCD 77-7</strain>
    </source>
</reference>
<feature type="compositionally biased region" description="Polar residues" evidence="3">
    <location>
        <begin position="599"/>
        <end position="609"/>
    </location>
</feature>
<organism evidence="5 6">
    <name type="scientific">Henningerozyma blattae (strain ATCC 34711 / CBS 6284 / DSM 70876 / NBRC 10599 / NRRL Y-10934 / UCD 77-7)</name>
    <name type="common">Yeast</name>
    <name type="synonym">Tetrapisispora blattae</name>
    <dbReference type="NCBI Taxonomy" id="1071380"/>
    <lineage>
        <taxon>Eukaryota</taxon>
        <taxon>Fungi</taxon>
        <taxon>Dikarya</taxon>
        <taxon>Ascomycota</taxon>
        <taxon>Saccharomycotina</taxon>
        <taxon>Saccharomycetes</taxon>
        <taxon>Saccharomycetales</taxon>
        <taxon>Saccharomycetaceae</taxon>
        <taxon>Henningerozyma</taxon>
    </lineage>
</organism>
<keyword evidence="6" id="KW-1185">Reference proteome</keyword>
<evidence type="ECO:0000256" key="2">
    <source>
        <dbReference type="PROSITE-ProRule" id="PRU00192"/>
    </source>
</evidence>
<feature type="region of interest" description="Disordered" evidence="3">
    <location>
        <begin position="686"/>
        <end position="760"/>
    </location>
</feature>
<feature type="compositionally biased region" description="Acidic residues" evidence="3">
    <location>
        <begin position="258"/>
        <end position="284"/>
    </location>
</feature>
<feature type="compositionally biased region" description="Polar residues" evidence="3">
    <location>
        <begin position="686"/>
        <end position="701"/>
    </location>
</feature>
<dbReference type="STRING" id="1071380.I2GY05"/>
<feature type="compositionally biased region" description="Low complexity" evidence="3">
    <location>
        <begin position="802"/>
        <end position="812"/>
    </location>
</feature>
<dbReference type="GO" id="GO:0008104">
    <property type="term" value="P:intracellular protein localization"/>
    <property type="evidence" value="ECO:0007669"/>
    <property type="project" value="TreeGrafter"/>
</dbReference>
<dbReference type="eggNOG" id="ENOG502R17J">
    <property type="taxonomic scope" value="Eukaryota"/>
</dbReference>
<name>I2GY05_HENB6</name>
<dbReference type="Gene3D" id="2.30.30.40">
    <property type="entry name" value="SH3 Domains"/>
    <property type="match status" value="1"/>
</dbReference>
<feature type="compositionally biased region" description="Basic and acidic residues" evidence="3">
    <location>
        <begin position="170"/>
        <end position="183"/>
    </location>
</feature>
<evidence type="ECO:0000313" key="6">
    <source>
        <dbReference type="Proteomes" id="UP000002866"/>
    </source>
</evidence>
<dbReference type="OMA" id="NCWKNEN"/>
<dbReference type="HOGENOM" id="CLU_024078_0_0_1"/>
<feature type="domain" description="SH3" evidence="4">
    <location>
        <begin position="344"/>
        <end position="405"/>
    </location>
</feature>
<gene>
    <name evidence="5" type="primary">TBLA0B01640</name>
    <name evidence="5" type="ORF">TBLA_0B01640</name>
</gene>
<dbReference type="GO" id="GO:0030950">
    <property type="term" value="P:establishment or maintenance of actin cytoskeleton polarity"/>
    <property type="evidence" value="ECO:0007669"/>
    <property type="project" value="TreeGrafter"/>
</dbReference>
<dbReference type="AlphaFoldDB" id="I2GY05"/>
<feature type="compositionally biased region" description="Polar residues" evidence="3">
    <location>
        <begin position="102"/>
        <end position="112"/>
    </location>
</feature>
<feature type="region of interest" description="Disordered" evidence="3">
    <location>
        <begin position="562"/>
        <end position="630"/>
    </location>
</feature>
<feature type="compositionally biased region" description="Acidic residues" evidence="3">
    <location>
        <begin position="739"/>
        <end position="752"/>
    </location>
</feature>
<feature type="region of interest" description="Disordered" evidence="3">
    <location>
        <begin position="798"/>
        <end position="822"/>
    </location>
</feature>
<evidence type="ECO:0000313" key="5">
    <source>
        <dbReference type="EMBL" id="CCH59007.1"/>
    </source>
</evidence>
<dbReference type="Pfam" id="PF00018">
    <property type="entry name" value="SH3_1"/>
    <property type="match status" value="1"/>
</dbReference>
<dbReference type="Proteomes" id="UP000002866">
    <property type="component" value="Chromosome 2"/>
</dbReference>
<evidence type="ECO:0000256" key="3">
    <source>
        <dbReference type="SAM" id="MobiDB-lite"/>
    </source>
</evidence>
<feature type="region of interest" description="Disordered" evidence="3">
    <location>
        <begin position="99"/>
        <end position="119"/>
    </location>
</feature>
<evidence type="ECO:0000256" key="1">
    <source>
        <dbReference type="ARBA" id="ARBA00022443"/>
    </source>
</evidence>
<dbReference type="EMBL" id="HE806317">
    <property type="protein sequence ID" value="CCH59007.1"/>
    <property type="molecule type" value="Genomic_DNA"/>
</dbReference>
<dbReference type="PROSITE" id="PS50002">
    <property type="entry name" value="SH3"/>
    <property type="match status" value="1"/>
</dbReference>
<feature type="compositionally biased region" description="Basic and acidic residues" evidence="3">
    <location>
        <begin position="243"/>
        <end position="255"/>
    </location>
</feature>
<dbReference type="GO" id="GO:0015630">
    <property type="term" value="C:microtubule cytoskeleton"/>
    <property type="evidence" value="ECO:0007669"/>
    <property type="project" value="TreeGrafter"/>
</dbReference>
<keyword evidence="1 2" id="KW-0728">SH3 domain</keyword>
<sequence>MTDLANTDIQKKQNGIQIKSISGLNSSNAVSGNVASHPFSLLSGPLNNGVTSKKYGSNAASSDNVPPDLILNTTEKDLLNDPSLVETYSDILKMKPGDFKSSIHSNTTSTTGSEEDNSVAGSVVITPTATGAVYSKLSFQESFNDNKESIPTKTSLDVERNNSIGTNRSIHSEDNTNISKRDSQSFSLTNTSVNTNNTNNTNNIDGYDYSDSDFEENLEKRLRDMNGTSDSLKKWRKEMKDSIPDDLDRHTERGSVAEVEEEEGGNNSDDTDSDDNDDYKEEGDDSHKEKGENEPSLNNISDEDAVELYSDDLEDAELDNDDFDELEDDQDLDYYSPLPPPKELDPERLYALYPFDGPDPSHCQLDQDEPCVLLNDQDAYWWLVKRIRDSKIGFAPAEILETYPERLARLNCWKNENMSSNNIEKSIYEHKEEEIANESETLDNQEIKKPNKPKSNIVKSVNFSSTVSYAERYIQDSNEESDDELGLPMTSPLSIGPHKKTGNESKNKNKFGDDIISHYDEFSEEQMTFLRPGLDDIIDDDDVSEVVSDVSFVTASMTPLNVKKTRSQSKQNPSSPLSDSVTSPSEQRERLISKATKRLNISPTTSTPQSNNINNDNDNEIEDSKEDSNHKKDIHELLKTPSEKDKLKLDNNLDRKDELEQIFQAPIVPFTKSKIAPSGSQNSLLTIGEFSPSSSECTTDSPPLKSSKEFTSESGSVEMPSSKAFQDISHFIDESVSVDTDDSHDGEDEDGDGSTNNLKKTINDQVLGSLCEKDSTSGTSFQDKIIDNLDDTELKNNIDPETTISSHTSSSSEGFYMQAEKATSSVSTESSFPLSKPSSQQIYQSSVLRDYPHSLIEQLYDPIFIKLDNLMKHLDEIVQSP</sequence>
<feature type="compositionally biased region" description="Low complexity" evidence="3">
    <location>
        <begin position="573"/>
        <end position="585"/>
    </location>
</feature>
<dbReference type="SMART" id="SM00326">
    <property type="entry name" value="SH3"/>
    <property type="match status" value="1"/>
</dbReference>
<dbReference type="PANTHER" id="PTHR47775:SF1">
    <property type="entry name" value="BUD SITE SELECTION PROTEIN 14"/>
    <property type="match status" value="1"/>
</dbReference>
<accession>I2GY05</accession>
<feature type="compositionally biased region" description="Basic and acidic residues" evidence="3">
    <location>
        <begin position="501"/>
        <end position="512"/>
    </location>
</feature>
<feature type="compositionally biased region" description="Basic and acidic residues" evidence="3">
    <location>
        <begin position="146"/>
        <end position="160"/>
    </location>
</feature>
<dbReference type="PANTHER" id="PTHR47775">
    <property type="entry name" value="BUD SITE SELECTION PROTEIN 14"/>
    <property type="match status" value="1"/>
</dbReference>
<evidence type="ECO:0000259" key="4">
    <source>
        <dbReference type="PROSITE" id="PS50002"/>
    </source>
</evidence>
<feature type="region of interest" description="Disordered" evidence="3">
    <location>
        <begin position="243"/>
        <end position="303"/>
    </location>
</feature>
<dbReference type="KEGG" id="tbl:TBLA_0B01640"/>